<dbReference type="Proteomes" id="UP001172681">
    <property type="component" value="Unassembled WGS sequence"/>
</dbReference>
<dbReference type="InterPro" id="IPR043143">
    <property type="entry name" value="Mal/L-sulf/L-lact_DH-like_NADP"/>
</dbReference>
<dbReference type="GO" id="GO:0016491">
    <property type="term" value="F:oxidoreductase activity"/>
    <property type="evidence" value="ECO:0007669"/>
    <property type="project" value="UniProtKB-KW"/>
</dbReference>
<name>A0AA38YDK1_9EURO</name>
<dbReference type="Gene3D" id="3.30.1370.60">
    <property type="entry name" value="Hypothetical oxidoreductase yiak, domain 2"/>
    <property type="match status" value="1"/>
</dbReference>
<reference evidence="3" key="1">
    <citation type="submission" date="2022-10" db="EMBL/GenBank/DDBJ databases">
        <title>Culturing micro-colonial fungi from biological soil crusts in the Mojave desert and describing Neophaeococcomyces mojavensis, and introducing the new genera and species Taxawa tesnikishii.</title>
        <authorList>
            <person name="Kurbessoian T."/>
            <person name="Stajich J.E."/>
        </authorList>
    </citation>
    <scope>NUCLEOTIDE SEQUENCE</scope>
    <source>
        <strain evidence="3">TK_35</strain>
    </source>
</reference>
<keyword evidence="2" id="KW-0560">Oxidoreductase</keyword>
<evidence type="ECO:0000256" key="1">
    <source>
        <dbReference type="ARBA" id="ARBA00006056"/>
    </source>
</evidence>
<comment type="similarity">
    <text evidence="1">Belongs to the LDH2/MDH2 oxidoreductase family.</text>
</comment>
<evidence type="ECO:0000256" key="2">
    <source>
        <dbReference type="ARBA" id="ARBA00023002"/>
    </source>
</evidence>
<dbReference type="Pfam" id="PF02615">
    <property type="entry name" value="Ldh_2"/>
    <property type="match status" value="1"/>
</dbReference>
<accession>A0AA38YDK1</accession>
<sequence>MGSQKKTDDVAMAEFPIPDAIRVCQAALEMAGGYSPSDAEIITQHLVDAECRGSPMAGLARALSIIDHLQESPDKTKSSKDIEITSEGPSSVRLNGNNVVGYLVAHRATELAIEKAKSCGVAIVGANDFWYSGNLAYYAEMATKRDLISVIVSNCSPLVAPEGAAEARFGTNPMCIGFPTSEKDRPVIWDIGTSNIMHAQIMRAQRLGISLPEGAAYTKEGQPTTDPALAIEGAMTVWGGHKGSGLAVMIQLLGMAAGSSARPDGLSGFGYLVMMFDPAILRPVDEVKKEADEYAEWLRSAKPVEGGRPVRMPFDGSYERRKTAVECGTIRIPTILIEQLRKKGAK</sequence>
<dbReference type="PANTHER" id="PTHR11091">
    <property type="entry name" value="OXIDOREDUCTASE-RELATED"/>
    <property type="match status" value="1"/>
</dbReference>
<organism evidence="3 4">
    <name type="scientific">Knufia peltigerae</name>
    <dbReference type="NCBI Taxonomy" id="1002370"/>
    <lineage>
        <taxon>Eukaryota</taxon>
        <taxon>Fungi</taxon>
        <taxon>Dikarya</taxon>
        <taxon>Ascomycota</taxon>
        <taxon>Pezizomycotina</taxon>
        <taxon>Eurotiomycetes</taxon>
        <taxon>Chaetothyriomycetidae</taxon>
        <taxon>Chaetothyriales</taxon>
        <taxon>Trichomeriaceae</taxon>
        <taxon>Knufia</taxon>
    </lineage>
</organism>
<evidence type="ECO:0000313" key="3">
    <source>
        <dbReference type="EMBL" id="KAJ9643672.1"/>
    </source>
</evidence>
<evidence type="ECO:0008006" key="5">
    <source>
        <dbReference type="Google" id="ProtNLM"/>
    </source>
</evidence>
<dbReference type="SUPFAM" id="SSF89733">
    <property type="entry name" value="L-sulfolactate dehydrogenase-like"/>
    <property type="match status" value="1"/>
</dbReference>
<keyword evidence="4" id="KW-1185">Reference proteome</keyword>
<dbReference type="Gene3D" id="1.10.1530.10">
    <property type="match status" value="1"/>
</dbReference>
<dbReference type="EMBL" id="JAPDRN010000007">
    <property type="protein sequence ID" value="KAJ9643672.1"/>
    <property type="molecule type" value="Genomic_DNA"/>
</dbReference>
<proteinExistence type="inferred from homology"/>
<dbReference type="InterPro" id="IPR043144">
    <property type="entry name" value="Mal/L-sulf/L-lact_DH-like_ah"/>
</dbReference>
<dbReference type="InterPro" id="IPR003767">
    <property type="entry name" value="Malate/L-lactate_DH-like"/>
</dbReference>
<gene>
    <name evidence="3" type="ORF">H2204_001817</name>
</gene>
<evidence type="ECO:0000313" key="4">
    <source>
        <dbReference type="Proteomes" id="UP001172681"/>
    </source>
</evidence>
<comment type="caution">
    <text evidence="3">The sequence shown here is derived from an EMBL/GenBank/DDBJ whole genome shotgun (WGS) entry which is preliminary data.</text>
</comment>
<dbReference type="PANTHER" id="PTHR11091:SF0">
    <property type="entry name" value="MALATE DEHYDROGENASE"/>
    <property type="match status" value="1"/>
</dbReference>
<dbReference type="AlphaFoldDB" id="A0AA38YDK1"/>
<protein>
    <recommendedName>
        <fullName evidence="5">Lactate dehydrogenase</fullName>
    </recommendedName>
</protein>
<dbReference type="InterPro" id="IPR036111">
    <property type="entry name" value="Mal/L-sulfo/L-lacto_DH-like_sf"/>
</dbReference>